<reference evidence="3 5" key="1">
    <citation type="submission" date="2019-12" db="EMBL/GenBank/DDBJ databases">
        <title>Genomic-based taxomic classification of the family Erythrobacteraceae.</title>
        <authorList>
            <person name="Xu L."/>
        </authorList>
    </citation>
    <scope>NUCLEOTIDE SEQUENCE [LARGE SCALE GENOMIC DNA]</scope>
    <source>
        <strain evidence="3 5">JCM 16677</strain>
    </source>
</reference>
<dbReference type="EMBL" id="WTYE01000001">
    <property type="protein sequence ID" value="MXP33858.1"/>
    <property type="molecule type" value="Genomic_DNA"/>
</dbReference>
<dbReference type="InterPro" id="IPR050194">
    <property type="entry name" value="Glycosyltransferase_grp1"/>
</dbReference>
<dbReference type="Pfam" id="PF13579">
    <property type="entry name" value="Glyco_trans_4_4"/>
    <property type="match status" value="1"/>
</dbReference>
<evidence type="ECO:0000313" key="3">
    <source>
        <dbReference type="EMBL" id="MXP31098.1"/>
    </source>
</evidence>
<dbReference type="Pfam" id="PF00534">
    <property type="entry name" value="Glycos_transf_1"/>
    <property type="match status" value="1"/>
</dbReference>
<accession>A0A845AWC7</accession>
<name>A0A845AWC7_9SPHN</name>
<keyword evidence="5" id="KW-1185">Reference proteome</keyword>
<dbReference type="Gene3D" id="3.40.50.2000">
    <property type="entry name" value="Glycogen Phosphorylase B"/>
    <property type="match status" value="2"/>
</dbReference>
<keyword evidence="3" id="KW-0808">Transferase</keyword>
<dbReference type="SUPFAM" id="SSF53756">
    <property type="entry name" value="UDP-Glycosyltransferase/glycogen phosphorylase"/>
    <property type="match status" value="1"/>
</dbReference>
<dbReference type="OrthoDB" id="9790710at2"/>
<evidence type="ECO:0000259" key="2">
    <source>
        <dbReference type="Pfam" id="PF13579"/>
    </source>
</evidence>
<dbReference type="EMBL" id="WTYE01000001">
    <property type="protein sequence ID" value="MXP31098.1"/>
    <property type="molecule type" value="Genomic_DNA"/>
</dbReference>
<evidence type="ECO:0000313" key="4">
    <source>
        <dbReference type="EMBL" id="MXP33858.1"/>
    </source>
</evidence>
<organism evidence="3 5">
    <name type="scientific">Parerythrobacter jejuensis</name>
    <dbReference type="NCBI Taxonomy" id="795812"/>
    <lineage>
        <taxon>Bacteria</taxon>
        <taxon>Pseudomonadati</taxon>
        <taxon>Pseudomonadota</taxon>
        <taxon>Alphaproteobacteria</taxon>
        <taxon>Sphingomonadales</taxon>
        <taxon>Erythrobacteraceae</taxon>
        <taxon>Parerythrobacter</taxon>
    </lineage>
</organism>
<dbReference type="PANTHER" id="PTHR45947:SF3">
    <property type="entry name" value="SULFOQUINOVOSYL TRANSFERASE SQD2"/>
    <property type="match status" value="1"/>
</dbReference>
<dbReference type="Proteomes" id="UP000446786">
    <property type="component" value="Unassembled WGS sequence"/>
</dbReference>
<dbReference type="PANTHER" id="PTHR45947">
    <property type="entry name" value="SULFOQUINOVOSYL TRANSFERASE SQD2"/>
    <property type="match status" value="1"/>
</dbReference>
<gene>
    <name evidence="3" type="ORF">GRI94_04580</name>
    <name evidence="4" type="ORF">GRI94_18670</name>
</gene>
<evidence type="ECO:0000313" key="5">
    <source>
        <dbReference type="Proteomes" id="UP000446786"/>
    </source>
</evidence>
<feature type="domain" description="Glycosyltransferase subfamily 4-like N-terminal" evidence="2">
    <location>
        <begin position="15"/>
        <end position="176"/>
    </location>
</feature>
<dbReference type="GO" id="GO:0016758">
    <property type="term" value="F:hexosyltransferase activity"/>
    <property type="evidence" value="ECO:0007669"/>
    <property type="project" value="TreeGrafter"/>
</dbReference>
<dbReference type="InterPro" id="IPR001296">
    <property type="entry name" value="Glyco_trans_1"/>
</dbReference>
<comment type="caution">
    <text evidence="3">The sequence shown here is derived from an EMBL/GenBank/DDBJ whole genome shotgun (WGS) entry which is preliminary data.</text>
</comment>
<proteinExistence type="predicted"/>
<feature type="domain" description="Glycosyl transferase family 1" evidence="1">
    <location>
        <begin position="213"/>
        <end position="371"/>
    </location>
</feature>
<sequence>MRILHVVGDSNPAMGGAIEGVFQLGDAYRAMGHVQELLTLDAPDDPWVAAAPSPVHALGHQRTEAPGALGQWAEKLRPPTQAISWLRTNLANYDAVVVDGLWNTSTLTARWVLPRAGVPYAVFSHGMLDPYFRTTQPGKEWIKRQLFRVNERVLLRGAEAALFTTQQERDLAIEAWPGWKKIESEVVGFGTGEPPVRSPAMAAAFAEAVPDAAGEPYLLFLSRLHPKKGCEILLEAFATADLPANLRLVMAGPGDAGYVTKLRAQAEALGIGARTDWPRMLSGNAKWGALYGCEAMALISHQENFGVVVAEALACARPVVISDQVNLHGTISAAGSGIVCDNNAPSAREALATIMAMSREDRTAMGQAGRTQFDREFAMRRTAERILALFERSQNESTNNG</sequence>
<protein>
    <submittedName>
        <fullName evidence="3">Glycosyltransferase</fullName>
    </submittedName>
</protein>
<dbReference type="RefSeq" id="WP_160778571.1">
    <property type="nucleotide sequence ID" value="NZ_BAAAZF010000001.1"/>
</dbReference>
<evidence type="ECO:0000259" key="1">
    <source>
        <dbReference type="Pfam" id="PF00534"/>
    </source>
</evidence>
<dbReference type="AlphaFoldDB" id="A0A845AWC7"/>
<dbReference type="InterPro" id="IPR028098">
    <property type="entry name" value="Glyco_trans_4-like_N"/>
</dbReference>